<organism evidence="2">
    <name type="scientific">viral metagenome</name>
    <dbReference type="NCBI Taxonomy" id="1070528"/>
    <lineage>
        <taxon>unclassified sequences</taxon>
        <taxon>metagenomes</taxon>
        <taxon>organismal metagenomes</taxon>
    </lineage>
</organism>
<dbReference type="AlphaFoldDB" id="A0A6C0EV25"/>
<dbReference type="CDD" id="cd10443">
    <property type="entry name" value="GIY-YIG_HE_Tlr8p_PBC-V_like"/>
    <property type="match status" value="1"/>
</dbReference>
<dbReference type="Gene3D" id="3.40.1440.10">
    <property type="entry name" value="GIY-YIG endonuclease"/>
    <property type="match status" value="1"/>
</dbReference>
<accession>A0A6C0EV25</accession>
<dbReference type="InterPro" id="IPR000305">
    <property type="entry name" value="GIY-YIG_endonuc"/>
</dbReference>
<feature type="domain" description="GIY-YIG" evidence="1">
    <location>
        <begin position="22"/>
        <end position="126"/>
    </location>
</feature>
<evidence type="ECO:0000313" key="2">
    <source>
        <dbReference type="EMBL" id="QHT32602.1"/>
    </source>
</evidence>
<dbReference type="InterPro" id="IPR045566">
    <property type="entry name" value="SegE-like_GIY-YIG"/>
</dbReference>
<protein>
    <recommendedName>
        <fullName evidence="1">GIY-YIG domain-containing protein</fullName>
    </recommendedName>
</protein>
<evidence type="ECO:0000259" key="1">
    <source>
        <dbReference type="SMART" id="SM00465"/>
    </source>
</evidence>
<dbReference type="InterPro" id="IPR035901">
    <property type="entry name" value="GIY-YIG_endonuc_sf"/>
</dbReference>
<reference evidence="2" key="1">
    <citation type="journal article" date="2020" name="Nature">
        <title>Giant virus diversity and host interactions through global metagenomics.</title>
        <authorList>
            <person name="Schulz F."/>
            <person name="Roux S."/>
            <person name="Paez-Espino D."/>
            <person name="Jungbluth S."/>
            <person name="Walsh D.A."/>
            <person name="Denef V.J."/>
            <person name="McMahon K.D."/>
            <person name="Konstantinidis K.T."/>
            <person name="Eloe-Fadrosh E.A."/>
            <person name="Kyrpides N.C."/>
            <person name="Woyke T."/>
        </authorList>
    </citation>
    <scope>NUCLEOTIDE SEQUENCE</scope>
    <source>
        <strain evidence="2">GVMAG-M-3300009161-30</strain>
    </source>
</reference>
<dbReference type="SMART" id="SM00465">
    <property type="entry name" value="GIYc"/>
    <property type="match status" value="1"/>
</dbReference>
<dbReference type="EMBL" id="MN738945">
    <property type="protein sequence ID" value="QHT32602.1"/>
    <property type="molecule type" value="Genomic_DNA"/>
</dbReference>
<dbReference type="SUPFAM" id="SSF82771">
    <property type="entry name" value="GIY-YIG endonuclease"/>
    <property type="match status" value="1"/>
</dbReference>
<name>A0A6C0EV25_9ZZZZ</name>
<sequence>MNSKFELKNIKFTDETLRWIEIYKIINKINQKIYIGQAVSHIRKKNNFIPHGMEGRFRTHIYESLNNKTKYSCRNLNNAIKKYGKENFTLQLLHNCNFEDANHIESEEIIKHNSLSPNGYNLTTTCNVFGQSTEYRQCVSSGIMNSFIDKRITKMLGFKLNICDNYENYINPQYRNNIQTGWSIRFRDIVISDIKIRSNKVLEFSSLLITLEENKKRAIEFLKHLKELNNGNVIKLRETSLEPLLPLTLRNICEELV</sequence>
<dbReference type="Pfam" id="PF19835">
    <property type="entry name" value="SegE_GIY-YIG"/>
    <property type="match status" value="1"/>
</dbReference>
<proteinExistence type="predicted"/>